<name>A0A1H3U904_9BACI</name>
<dbReference type="OrthoDB" id="190426at2"/>
<evidence type="ECO:0008006" key="3">
    <source>
        <dbReference type="Google" id="ProtNLM"/>
    </source>
</evidence>
<protein>
    <recommendedName>
        <fullName evidence="3">DUF3891 family protein</fullName>
    </recommendedName>
</protein>
<accession>A0A1H3U904</accession>
<organism evidence="1 2">
    <name type="scientific">Evansella caseinilytica</name>
    <dbReference type="NCBI Taxonomy" id="1503961"/>
    <lineage>
        <taxon>Bacteria</taxon>
        <taxon>Bacillati</taxon>
        <taxon>Bacillota</taxon>
        <taxon>Bacilli</taxon>
        <taxon>Bacillales</taxon>
        <taxon>Bacillaceae</taxon>
        <taxon>Evansella</taxon>
    </lineage>
</organism>
<evidence type="ECO:0000313" key="2">
    <source>
        <dbReference type="Proteomes" id="UP000198935"/>
    </source>
</evidence>
<dbReference type="Proteomes" id="UP000198935">
    <property type="component" value="Unassembled WGS sequence"/>
</dbReference>
<sequence length="256" mass="30352">MIVRERSDEFILIHQHDHAHISGQLCKAWKQDYFLGREERPSVELAVACHDWCWQALDQRPLLLKETGKPASFVDHPLQEKIAAYRTGVDEMEKRDEYAALLISLHYASFFHGKVVPAAESFRNEEEIRQQRLKEYLTENRRNVDHVRFHFDLLQLCDNLSLYICMNEWGSGKEEEISWFRDGFSQRMLPFDDVPFECEWLSKHQVKIHPYPFVTDEVTVFVPYYRIKKENVTEAVLGSLRHKEKAQHSVIFQKSE</sequence>
<dbReference type="STRING" id="1503961.SAMN05421736_11973"/>
<dbReference type="AlphaFoldDB" id="A0A1H3U904"/>
<dbReference type="EMBL" id="FNPI01000019">
    <property type="protein sequence ID" value="SDZ58894.1"/>
    <property type="molecule type" value="Genomic_DNA"/>
</dbReference>
<keyword evidence="2" id="KW-1185">Reference proteome</keyword>
<evidence type="ECO:0000313" key="1">
    <source>
        <dbReference type="EMBL" id="SDZ58894.1"/>
    </source>
</evidence>
<reference evidence="2" key="1">
    <citation type="submission" date="2016-10" db="EMBL/GenBank/DDBJ databases">
        <authorList>
            <person name="Varghese N."/>
            <person name="Submissions S."/>
        </authorList>
    </citation>
    <scope>NUCLEOTIDE SEQUENCE [LARGE SCALE GENOMIC DNA]</scope>
    <source>
        <strain evidence="2">SP</strain>
    </source>
</reference>
<dbReference type="Pfam" id="PF13030">
    <property type="entry name" value="DUF3891"/>
    <property type="match status" value="1"/>
</dbReference>
<dbReference type="InterPro" id="IPR024992">
    <property type="entry name" value="DUF3891"/>
</dbReference>
<proteinExistence type="predicted"/>
<gene>
    <name evidence="1" type="ORF">SAMN05421736_11973</name>
</gene>